<protein>
    <submittedName>
        <fullName evidence="2">ClpP/crotonase-like domain-containing protein</fullName>
    </submittedName>
</protein>
<dbReference type="EMBL" id="JAGMUV010000051">
    <property type="protein sequence ID" value="KAH7109545.1"/>
    <property type="molecule type" value="Genomic_DNA"/>
</dbReference>
<keyword evidence="1" id="KW-0732">Signal</keyword>
<keyword evidence="4" id="KW-1185">Reference proteome</keyword>
<organism evidence="2 4">
    <name type="scientific">Dactylonectria macrodidyma</name>
    <dbReference type="NCBI Taxonomy" id="307937"/>
    <lineage>
        <taxon>Eukaryota</taxon>
        <taxon>Fungi</taxon>
        <taxon>Dikarya</taxon>
        <taxon>Ascomycota</taxon>
        <taxon>Pezizomycotina</taxon>
        <taxon>Sordariomycetes</taxon>
        <taxon>Hypocreomycetidae</taxon>
        <taxon>Hypocreales</taxon>
        <taxon>Nectriaceae</taxon>
        <taxon>Dactylonectria</taxon>
    </lineage>
</organism>
<dbReference type="InterPro" id="IPR029045">
    <property type="entry name" value="ClpP/crotonase-like_dom_sf"/>
</dbReference>
<dbReference type="Pfam" id="PF00378">
    <property type="entry name" value="ECH_1"/>
    <property type="match status" value="1"/>
</dbReference>
<feature type="signal peptide" evidence="1">
    <location>
        <begin position="1"/>
        <end position="24"/>
    </location>
</feature>
<sequence>MSPKWFQIPALIGLLLSSLSPALALRLPKYRGLKTAQNGSVLTITLHNPDSAINLWGVDFQDGVTDIVKRLQVDKETKVVIFKSDVPRFFSAHLDLLMPGIETVGDKFSGLMWNITNLPQVTIGAVEGRARGAGNELLMALDMRFATKCETLLGQIEVGTGLIPGGGGSQHLPRLIGRGLAMEYILSGKDINAENAEKIGWINKAFDTSGEMYAYIDELTSRLRLFPRGALSAAKDSINLSVRPPRDNFLQDSASFTRRLADPVVQQLVGRALALSNNLTLGELELNLGRDLPLLYN</sequence>
<dbReference type="Proteomes" id="UP000738349">
    <property type="component" value="Unassembled WGS sequence"/>
</dbReference>
<accession>A0A9P9CXR4</accession>
<dbReference type="PANTHER" id="PTHR11941">
    <property type="entry name" value="ENOYL-COA HYDRATASE-RELATED"/>
    <property type="match status" value="1"/>
</dbReference>
<evidence type="ECO:0000256" key="1">
    <source>
        <dbReference type="SAM" id="SignalP"/>
    </source>
</evidence>
<dbReference type="Gene3D" id="3.90.226.10">
    <property type="entry name" value="2-enoyl-CoA Hydratase, Chain A, domain 1"/>
    <property type="match status" value="1"/>
</dbReference>
<dbReference type="OrthoDB" id="410701at2759"/>
<proteinExistence type="predicted"/>
<evidence type="ECO:0000313" key="2">
    <source>
        <dbReference type="EMBL" id="KAH7109545.1"/>
    </source>
</evidence>
<dbReference type="CDD" id="cd06558">
    <property type="entry name" value="crotonase-like"/>
    <property type="match status" value="1"/>
</dbReference>
<dbReference type="GO" id="GO:0006635">
    <property type="term" value="P:fatty acid beta-oxidation"/>
    <property type="evidence" value="ECO:0007669"/>
    <property type="project" value="TreeGrafter"/>
</dbReference>
<dbReference type="PANTHER" id="PTHR11941:SF54">
    <property type="entry name" value="ENOYL-COA HYDRATASE, MITOCHONDRIAL"/>
    <property type="match status" value="1"/>
</dbReference>
<dbReference type="EMBL" id="JAGMUV010000027">
    <property type="protein sequence ID" value="KAH7118359.1"/>
    <property type="molecule type" value="Genomic_DNA"/>
</dbReference>
<dbReference type="SUPFAM" id="SSF52096">
    <property type="entry name" value="ClpP/crotonase"/>
    <property type="match status" value="1"/>
</dbReference>
<dbReference type="AlphaFoldDB" id="A0A9P9CXR4"/>
<evidence type="ECO:0000313" key="3">
    <source>
        <dbReference type="EMBL" id="KAH7118359.1"/>
    </source>
</evidence>
<dbReference type="InterPro" id="IPR001753">
    <property type="entry name" value="Enoyl-CoA_hydra/iso"/>
</dbReference>
<name>A0A9P9CXR4_9HYPO</name>
<dbReference type="GO" id="GO:0003824">
    <property type="term" value="F:catalytic activity"/>
    <property type="evidence" value="ECO:0007669"/>
    <property type="project" value="UniProtKB-ARBA"/>
</dbReference>
<reference evidence="2" key="1">
    <citation type="journal article" date="2021" name="Nat. Commun.">
        <title>Genetic determinants of endophytism in the Arabidopsis root mycobiome.</title>
        <authorList>
            <person name="Mesny F."/>
            <person name="Miyauchi S."/>
            <person name="Thiergart T."/>
            <person name="Pickel B."/>
            <person name="Atanasova L."/>
            <person name="Karlsson M."/>
            <person name="Huettel B."/>
            <person name="Barry K.W."/>
            <person name="Haridas S."/>
            <person name="Chen C."/>
            <person name="Bauer D."/>
            <person name="Andreopoulos W."/>
            <person name="Pangilinan J."/>
            <person name="LaButti K."/>
            <person name="Riley R."/>
            <person name="Lipzen A."/>
            <person name="Clum A."/>
            <person name="Drula E."/>
            <person name="Henrissat B."/>
            <person name="Kohler A."/>
            <person name="Grigoriev I.V."/>
            <person name="Martin F.M."/>
            <person name="Hacquard S."/>
        </authorList>
    </citation>
    <scope>NUCLEOTIDE SEQUENCE</scope>
    <source>
        <strain evidence="2">MPI-CAGE-AT-0147</strain>
    </source>
</reference>
<comment type="caution">
    <text evidence="2">The sequence shown here is derived from an EMBL/GenBank/DDBJ whole genome shotgun (WGS) entry which is preliminary data.</text>
</comment>
<feature type="chain" id="PRO_5040712778" evidence="1">
    <location>
        <begin position="25"/>
        <end position="297"/>
    </location>
</feature>
<evidence type="ECO:0000313" key="4">
    <source>
        <dbReference type="Proteomes" id="UP000738349"/>
    </source>
</evidence>
<gene>
    <name evidence="3" type="ORF">EDB81DRAFT_915378</name>
    <name evidence="2" type="ORF">EDB81DRAFT_929699</name>
</gene>